<dbReference type="Gene3D" id="3.40.50.1980">
    <property type="entry name" value="Nitrogenase molybdenum iron protein domain"/>
    <property type="match status" value="1"/>
</dbReference>
<name>X0Z103_9ZZZZ</name>
<dbReference type="Pfam" id="PF01297">
    <property type="entry name" value="ZnuA"/>
    <property type="match status" value="1"/>
</dbReference>
<reference evidence="1" key="1">
    <citation type="journal article" date="2014" name="Front. Microbiol.">
        <title>High frequency of phylogenetically diverse reductive dehalogenase-homologous genes in deep subseafloor sedimentary metagenomes.</title>
        <authorList>
            <person name="Kawai M."/>
            <person name="Futagami T."/>
            <person name="Toyoda A."/>
            <person name="Takaki Y."/>
            <person name="Nishi S."/>
            <person name="Hori S."/>
            <person name="Arai W."/>
            <person name="Tsubouchi T."/>
            <person name="Morono Y."/>
            <person name="Uchiyama I."/>
            <person name="Ito T."/>
            <person name="Fujiyama A."/>
            <person name="Inagaki F."/>
            <person name="Takami H."/>
        </authorList>
    </citation>
    <scope>NUCLEOTIDE SEQUENCE</scope>
    <source>
        <strain evidence="1">Expedition CK06-06</strain>
    </source>
</reference>
<gene>
    <name evidence="1" type="ORF">S01H4_04241</name>
</gene>
<accession>X0Z103</accession>
<dbReference type="EMBL" id="BART01001119">
    <property type="protein sequence ID" value="GAG62654.1"/>
    <property type="molecule type" value="Genomic_DNA"/>
</dbReference>
<sequence length="40" mass="4637">MAPANAKVMVENIYEGLIEIDPQSKEYYKKNLESYLSELD</sequence>
<protein>
    <submittedName>
        <fullName evidence="1">Uncharacterized protein</fullName>
    </submittedName>
</protein>
<dbReference type="InterPro" id="IPR006127">
    <property type="entry name" value="ZnuA-like"/>
</dbReference>
<evidence type="ECO:0000313" key="1">
    <source>
        <dbReference type="EMBL" id="GAG62654.1"/>
    </source>
</evidence>
<dbReference type="GO" id="GO:0030001">
    <property type="term" value="P:metal ion transport"/>
    <property type="evidence" value="ECO:0007669"/>
    <property type="project" value="InterPro"/>
</dbReference>
<organism evidence="1">
    <name type="scientific">marine sediment metagenome</name>
    <dbReference type="NCBI Taxonomy" id="412755"/>
    <lineage>
        <taxon>unclassified sequences</taxon>
        <taxon>metagenomes</taxon>
        <taxon>ecological metagenomes</taxon>
    </lineage>
</organism>
<proteinExistence type="predicted"/>
<dbReference type="AlphaFoldDB" id="X0Z103"/>
<feature type="non-terminal residue" evidence="1">
    <location>
        <position position="40"/>
    </location>
</feature>
<comment type="caution">
    <text evidence="1">The sequence shown here is derived from an EMBL/GenBank/DDBJ whole genome shotgun (WGS) entry which is preliminary data.</text>
</comment>
<dbReference type="SUPFAM" id="SSF53807">
    <property type="entry name" value="Helical backbone' metal receptor"/>
    <property type="match status" value="1"/>
</dbReference>
<dbReference type="GO" id="GO:0046872">
    <property type="term" value="F:metal ion binding"/>
    <property type="evidence" value="ECO:0007669"/>
    <property type="project" value="InterPro"/>
</dbReference>